<evidence type="ECO:0000313" key="1">
    <source>
        <dbReference type="EMBL" id="CAK8692409.1"/>
    </source>
</evidence>
<name>A0ABP0GKX6_CLALP</name>
<evidence type="ECO:0008006" key="3">
    <source>
        <dbReference type="Google" id="ProtNLM"/>
    </source>
</evidence>
<dbReference type="EMBL" id="CAWYQH010000130">
    <property type="protein sequence ID" value="CAK8692409.1"/>
    <property type="molecule type" value="Genomic_DNA"/>
</dbReference>
<keyword evidence="2" id="KW-1185">Reference proteome</keyword>
<accession>A0ABP0GKX6</accession>
<dbReference type="InterPro" id="IPR029063">
    <property type="entry name" value="SAM-dependent_MTases_sf"/>
</dbReference>
<dbReference type="Gene3D" id="3.40.50.150">
    <property type="entry name" value="Vaccinia Virus protein VP39"/>
    <property type="match status" value="1"/>
</dbReference>
<reference evidence="1 2" key="1">
    <citation type="submission" date="2024-02" db="EMBL/GenBank/DDBJ databases">
        <authorList>
            <person name="Daric V."/>
            <person name="Darras S."/>
        </authorList>
    </citation>
    <scope>NUCLEOTIDE SEQUENCE [LARGE SCALE GENOMIC DNA]</scope>
</reference>
<evidence type="ECO:0000313" key="2">
    <source>
        <dbReference type="Proteomes" id="UP001642483"/>
    </source>
</evidence>
<sequence length="272" mass="31098">MSGSNDLVQVEISITHFEQLSQAVMMYFKCYNNCDKVLSKQNDLLVSIGYGIDELQGFASFFKKVECWDIKKVGTTKRQGCEETHQSHMIHSLPAQDNSVDLLICANLSTYKLSQINEEILRMLKPSGCVAITAYQVGDRPSVRKKEKPVKMVVKTYLPKQVMEKRIYLPPGNFLSFYFDVRSVIPCSNCPLLPEETSRKDYWAMNTSRIYKFSSLIYTIDSNFCHVEEDESPSQTSDASIKPQRYPICKNNIASIDTFVFLVSPKYSRTLL</sequence>
<dbReference type="Proteomes" id="UP001642483">
    <property type="component" value="Unassembled WGS sequence"/>
</dbReference>
<gene>
    <name evidence="1" type="ORF">CVLEPA_LOCUS25677</name>
</gene>
<comment type="caution">
    <text evidence="1">The sequence shown here is derived from an EMBL/GenBank/DDBJ whole genome shotgun (WGS) entry which is preliminary data.</text>
</comment>
<proteinExistence type="predicted"/>
<protein>
    <recommendedName>
        <fullName evidence="3">Methyltransferase type 11 domain-containing protein</fullName>
    </recommendedName>
</protein>
<organism evidence="1 2">
    <name type="scientific">Clavelina lepadiformis</name>
    <name type="common">Light-bulb sea squirt</name>
    <name type="synonym">Ascidia lepadiformis</name>
    <dbReference type="NCBI Taxonomy" id="159417"/>
    <lineage>
        <taxon>Eukaryota</taxon>
        <taxon>Metazoa</taxon>
        <taxon>Chordata</taxon>
        <taxon>Tunicata</taxon>
        <taxon>Ascidiacea</taxon>
        <taxon>Aplousobranchia</taxon>
        <taxon>Clavelinidae</taxon>
        <taxon>Clavelina</taxon>
    </lineage>
</organism>